<protein>
    <submittedName>
        <fullName evidence="1">Hypothetical membrane protein</fullName>
    </submittedName>
</protein>
<dbReference type="InParanoid" id="Q2LTB5"/>
<reference evidence="1 2" key="1">
    <citation type="journal article" date="2007" name="Proc. Natl. Acad. Sci. U.S.A.">
        <title>The genome of Syntrophus aciditrophicus: life at the thermodynamic limit of microbial growth.</title>
        <authorList>
            <person name="McInerney M.J."/>
            <person name="Rohlin L."/>
            <person name="Mouttaki H."/>
            <person name="Kim U."/>
            <person name="Krupp R.S."/>
            <person name="Rios-Hernandez L."/>
            <person name="Sieber J."/>
            <person name="Struchtemeyer C.G."/>
            <person name="Bhattacharyya A."/>
            <person name="Campbell J.W."/>
            <person name="Gunsalus R.P."/>
        </authorList>
    </citation>
    <scope>NUCLEOTIDE SEQUENCE [LARGE SCALE GENOMIC DNA]</scope>
    <source>
        <strain evidence="1 2">SB</strain>
    </source>
</reference>
<dbReference type="STRING" id="56780.SYN_03554"/>
<dbReference type="AlphaFoldDB" id="Q2LTB5"/>
<dbReference type="HOGENOM" id="CLU_2829700_0_0_7"/>
<sequence>MVTSIDFSSIFIKLSFEISALFVIVKPLLFHFRIERVLCDSISSRFEAGRRHMSIMKKLLIKGKPF</sequence>
<name>Q2LTB5_SYNAS</name>
<evidence type="ECO:0000313" key="2">
    <source>
        <dbReference type="Proteomes" id="UP000001933"/>
    </source>
</evidence>
<organism evidence="1 2">
    <name type="scientific">Syntrophus aciditrophicus (strain SB)</name>
    <dbReference type="NCBI Taxonomy" id="56780"/>
    <lineage>
        <taxon>Bacteria</taxon>
        <taxon>Pseudomonadati</taxon>
        <taxon>Thermodesulfobacteriota</taxon>
        <taxon>Syntrophia</taxon>
        <taxon>Syntrophales</taxon>
        <taxon>Syntrophaceae</taxon>
        <taxon>Syntrophus</taxon>
    </lineage>
</organism>
<evidence type="ECO:0000313" key="1">
    <source>
        <dbReference type="EMBL" id="ABC77323.1"/>
    </source>
</evidence>
<dbReference type="KEGG" id="sat:SYN_03554"/>
<dbReference type="EMBL" id="CP000252">
    <property type="protein sequence ID" value="ABC77323.1"/>
    <property type="molecule type" value="Genomic_DNA"/>
</dbReference>
<dbReference type="Proteomes" id="UP000001933">
    <property type="component" value="Chromosome"/>
</dbReference>
<keyword evidence="2" id="KW-1185">Reference proteome</keyword>
<accession>Q2LTB5</accession>
<proteinExistence type="predicted"/>
<gene>
    <name evidence="1" type="ORF">SYN_03554</name>
</gene>